<dbReference type="SUPFAM" id="SSF81296">
    <property type="entry name" value="E set domains"/>
    <property type="match status" value="1"/>
</dbReference>
<evidence type="ECO:0000313" key="1">
    <source>
        <dbReference type="EMBL" id="CAI5743560.1"/>
    </source>
</evidence>
<proteinExistence type="predicted"/>
<dbReference type="PANTHER" id="PTHR11188:SF17">
    <property type="entry name" value="FI21816P1"/>
    <property type="match status" value="1"/>
</dbReference>
<sequence length="198" mass="22257">MAKRESVEGVSGRLSITLDKESFAPGEVILGVVKLCLLEVVETKKPLVVSFQGREAVSWDEGGYSPVTYAFDRIFLQHKIELTPSTLYDVGEREYRFEFQLPTDLPSSFELHDVYSETADRLQVRIKYQTSVWLRMDSDLVAYLNAEQEFTLHAPPTTHPTSKGSRGFCVGGGVLAVLHQARQFADDGRDSERYVSFG</sequence>
<dbReference type="GO" id="GO:0015031">
    <property type="term" value="P:protein transport"/>
    <property type="evidence" value="ECO:0007669"/>
    <property type="project" value="TreeGrafter"/>
</dbReference>
<evidence type="ECO:0000313" key="2">
    <source>
        <dbReference type="Proteomes" id="UP001162029"/>
    </source>
</evidence>
<dbReference type="InterPro" id="IPR050357">
    <property type="entry name" value="Arrestin_domain-protein"/>
</dbReference>
<name>A0AAV0V6S9_9STRA</name>
<protein>
    <recommendedName>
        <fullName evidence="3">Arrestin-like N-terminal domain-containing protein</fullName>
    </recommendedName>
</protein>
<dbReference type="AlphaFoldDB" id="A0AAV0V6S9"/>
<dbReference type="InterPro" id="IPR014756">
    <property type="entry name" value="Ig_E-set"/>
</dbReference>
<dbReference type="PANTHER" id="PTHR11188">
    <property type="entry name" value="ARRESTIN DOMAIN CONTAINING PROTEIN"/>
    <property type="match status" value="1"/>
</dbReference>
<dbReference type="GO" id="GO:0005737">
    <property type="term" value="C:cytoplasm"/>
    <property type="evidence" value="ECO:0007669"/>
    <property type="project" value="TreeGrafter"/>
</dbReference>
<dbReference type="Gene3D" id="2.60.40.640">
    <property type="match status" value="1"/>
</dbReference>
<keyword evidence="2" id="KW-1185">Reference proteome</keyword>
<organism evidence="1 2">
    <name type="scientific">Peronospora destructor</name>
    <dbReference type="NCBI Taxonomy" id="86335"/>
    <lineage>
        <taxon>Eukaryota</taxon>
        <taxon>Sar</taxon>
        <taxon>Stramenopiles</taxon>
        <taxon>Oomycota</taxon>
        <taxon>Peronosporomycetes</taxon>
        <taxon>Peronosporales</taxon>
        <taxon>Peronosporaceae</taxon>
        <taxon>Peronospora</taxon>
    </lineage>
</organism>
<reference evidence="1" key="1">
    <citation type="submission" date="2022-12" db="EMBL/GenBank/DDBJ databases">
        <authorList>
            <person name="Webb A."/>
        </authorList>
    </citation>
    <scope>NUCLEOTIDE SEQUENCE</scope>
    <source>
        <strain evidence="1">Pd1</strain>
    </source>
</reference>
<dbReference type="Proteomes" id="UP001162029">
    <property type="component" value="Unassembled WGS sequence"/>
</dbReference>
<dbReference type="EMBL" id="CANTFM010001883">
    <property type="protein sequence ID" value="CAI5743560.1"/>
    <property type="molecule type" value="Genomic_DNA"/>
</dbReference>
<gene>
    <name evidence="1" type="ORF">PDE001_LOCUS8767</name>
</gene>
<comment type="caution">
    <text evidence="1">The sequence shown here is derived from an EMBL/GenBank/DDBJ whole genome shotgun (WGS) entry which is preliminary data.</text>
</comment>
<accession>A0AAV0V6S9</accession>
<dbReference type="InterPro" id="IPR014752">
    <property type="entry name" value="Arrestin-like_C"/>
</dbReference>
<evidence type="ECO:0008006" key="3">
    <source>
        <dbReference type="Google" id="ProtNLM"/>
    </source>
</evidence>